<dbReference type="VEuPathDB" id="FungiDB:BO71DRAFT_92655"/>
<feature type="region of interest" description="Disordered" evidence="1">
    <location>
        <begin position="43"/>
        <end position="100"/>
    </location>
</feature>
<proteinExistence type="predicted"/>
<keyword evidence="3" id="KW-1185">Reference proteome</keyword>
<gene>
    <name evidence="2" type="ORF">BO71DRAFT_92655</name>
</gene>
<name>A0A319CZD1_9EURO</name>
<reference evidence="2 3" key="1">
    <citation type="submission" date="2018-02" db="EMBL/GenBank/DDBJ databases">
        <title>The genomes of Aspergillus section Nigri reveals drivers in fungal speciation.</title>
        <authorList>
            <consortium name="DOE Joint Genome Institute"/>
            <person name="Vesth T.C."/>
            <person name="Nybo J."/>
            <person name="Theobald S."/>
            <person name="Brandl J."/>
            <person name="Frisvad J.C."/>
            <person name="Nielsen K.F."/>
            <person name="Lyhne E.K."/>
            <person name="Kogle M.E."/>
            <person name="Kuo A."/>
            <person name="Riley R."/>
            <person name="Clum A."/>
            <person name="Nolan M."/>
            <person name="Lipzen A."/>
            <person name="Salamov A."/>
            <person name="Henrissat B."/>
            <person name="Wiebenga A."/>
            <person name="De vries R.P."/>
            <person name="Grigoriev I.V."/>
            <person name="Mortensen U.H."/>
            <person name="Andersen M.R."/>
            <person name="Baker S.E."/>
        </authorList>
    </citation>
    <scope>NUCLEOTIDE SEQUENCE [LARGE SCALE GENOMIC DNA]</scope>
    <source>
        <strain evidence="2 3">CBS 707.79</strain>
    </source>
</reference>
<dbReference type="AlphaFoldDB" id="A0A319CZD1"/>
<dbReference type="OrthoDB" id="3508621at2759"/>
<evidence type="ECO:0000256" key="1">
    <source>
        <dbReference type="SAM" id="MobiDB-lite"/>
    </source>
</evidence>
<evidence type="ECO:0000313" key="3">
    <source>
        <dbReference type="Proteomes" id="UP000247810"/>
    </source>
</evidence>
<evidence type="ECO:0000313" key="2">
    <source>
        <dbReference type="EMBL" id="PYH90031.1"/>
    </source>
</evidence>
<dbReference type="STRING" id="1448320.A0A319CZD1"/>
<sequence length="142" mass="16174">MVGWLMNDSGDNTIGKRRIYVLQDRHEIFLMFAEYDDRYLGYLKNEPSETEPPKTGPAKTENSKNKLSTEKAERASKIQTSTGKAPETEASETEAPSFPTIHQYAPWDTQQRSHIAELNPILLAIALYTKDKIQTNQKSSRK</sequence>
<feature type="compositionally biased region" description="Basic and acidic residues" evidence="1">
    <location>
        <begin position="61"/>
        <end position="76"/>
    </location>
</feature>
<dbReference type="Proteomes" id="UP000247810">
    <property type="component" value="Unassembled WGS sequence"/>
</dbReference>
<dbReference type="EMBL" id="KZ826000">
    <property type="protein sequence ID" value="PYH90031.1"/>
    <property type="molecule type" value="Genomic_DNA"/>
</dbReference>
<protein>
    <submittedName>
        <fullName evidence="2">Uncharacterized protein</fullName>
    </submittedName>
</protein>
<organism evidence="2 3">
    <name type="scientific">Aspergillus ellipticus CBS 707.79</name>
    <dbReference type="NCBI Taxonomy" id="1448320"/>
    <lineage>
        <taxon>Eukaryota</taxon>
        <taxon>Fungi</taxon>
        <taxon>Dikarya</taxon>
        <taxon>Ascomycota</taxon>
        <taxon>Pezizomycotina</taxon>
        <taxon>Eurotiomycetes</taxon>
        <taxon>Eurotiomycetidae</taxon>
        <taxon>Eurotiales</taxon>
        <taxon>Aspergillaceae</taxon>
        <taxon>Aspergillus</taxon>
        <taxon>Aspergillus subgen. Circumdati</taxon>
    </lineage>
</organism>
<accession>A0A319CZD1</accession>